<evidence type="ECO:0000256" key="1">
    <source>
        <dbReference type="ARBA" id="ARBA00022729"/>
    </source>
</evidence>
<evidence type="ECO:0000256" key="4">
    <source>
        <dbReference type="SAM" id="SignalP"/>
    </source>
</evidence>
<dbReference type="PANTHER" id="PTHR43037:SF1">
    <property type="entry name" value="BLL1128 PROTEIN"/>
    <property type="match status" value="1"/>
</dbReference>
<reference evidence="6" key="1">
    <citation type="submission" date="2023-07" db="EMBL/GenBank/DDBJ databases">
        <title>Genomic Encyclopedia of Type Strains, Phase IV (KMG-IV): sequencing the most valuable type-strain genomes for metagenomic binning, comparative biology and taxonomic classification.</title>
        <authorList>
            <person name="Goeker M."/>
        </authorList>
    </citation>
    <scope>NUCLEOTIDE SEQUENCE [LARGE SCALE GENOMIC DNA]</scope>
    <source>
        <strain evidence="6">JSM 076093</strain>
    </source>
</reference>
<dbReference type="PANTHER" id="PTHR43037">
    <property type="entry name" value="UNNAMED PRODUCT-RELATED"/>
    <property type="match status" value="1"/>
</dbReference>
<evidence type="ECO:0000313" key="7">
    <source>
        <dbReference type="Proteomes" id="UP001226720"/>
    </source>
</evidence>
<dbReference type="InterPro" id="IPR059177">
    <property type="entry name" value="GH29D-like_dom"/>
</dbReference>
<evidence type="ECO:0000256" key="2">
    <source>
        <dbReference type="ARBA" id="ARBA00022801"/>
    </source>
</evidence>
<feature type="region of interest" description="Disordered" evidence="3">
    <location>
        <begin position="323"/>
        <end position="345"/>
    </location>
</feature>
<dbReference type="RefSeq" id="WP_301551305.1">
    <property type="nucleotide sequence ID" value="NZ_JAQRMZ010000003.1"/>
</dbReference>
<feature type="domain" description="GH29D-like beta-sandwich" evidence="5">
    <location>
        <begin position="339"/>
        <end position="404"/>
    </location>
</feature>
<feature type="chain" id="PRO_5045762971" evidence="4">
    <location>
        <begin position="29"/>
        <end position="585"/>
    </location>
</feature>
<proteinExistence type="predicted"/>
<gene>
    <name evidence="6" type="ORF">QO000_002067</name>
</gene>
<evidence type="ECO:0000256" key="3">
    <source>
        <dbReference type="SAM" id="MobiDB-lite"/>
    </source>
</evidence>
<dbReference type="Proteomes" id="UP001226720">
    <property type="component" value="Unassembled WGS sequence"/>
</dbReference>
<dbReference type="NCBIfam" id="TIGR01840">
    <property type="entry name" value="esterase_phb"/>
    <property type="match status" value="1"/>
</dbReference>
<dbReference type="InterPro" id="IPR050955">
    <property type="entry name" value="Plant_Biomass_Hydrol_Est"/>
</dbReference>
<accession>A0ABU0K168</accession>
<evidence type="ECO:0000313" key="6">
    <source>
        <dbReference type="EMBL" id="MDQ0483095.1"/>
    </source>
</evidence>
<sequence>MRIRMGWLFGVIFLLVCSSVVYPSSTSAAGQFTSGTYGGKTYKVYVPNQYDAAQSYPLYVMLHGCTQDANQFAAGTQMNTLANEKGFLVLYPEQSSSANSNKCWNWFETSHQSRGSGEPSVIAGMVQKIQSNYSIQQEQVYVAGLSAGAAMSVIMGATYPDVFSGIGVGAGLEYKAATNTSSAFSAMSGGGPDPMLQGRAAYNAMGSRANLLPVIVFHGTSDYTVKPINGDQVISQWAVTNDLSATGSVNGWIDDVADNTESLQVPGGRSYTVNDYNGQDDKVWMKKVIVQNMGHAWSGGSSQGSYTDPQGPNASRMMWEFFNSSDTTDPNAPVTTATPSGGTYQNSVTVELSSSETAPTYYTTDGTAPTELSQVYSSPITITKDTTLKYFSVDSNGNTETVKTENYIIETGMSNETTTLLSIGNEDGFVGQYTADGKGSGSVTVGDKGMYNSDTYRGMLSFDTSVIKESIQSAKIRLYVKAKQGSVSSLELDIKKGIFGSSSSIEQADYISAPTQNNITSFTPPSGEYVDVEIPSSRLPDINLSGYTQFRLKAITTAGFNPSVIEFYGGESVGVEPKLILNENE</sequence>
<keyword evidence="1 4" id="KW-0732">Signal</keyword>
<comment type="caution">
    <text evidence="6">The sequence shown here is derived from an EMBL/GenBank/DDBJ whole genome shotgun (WGS) entry which is preliminary data.</text>
</comment>
<keyword evidence="2" id="KW-0378">Hydrolase</keyword>
<organism evidence="6 7">
    <name type="scientific">Guptibacillus hwajinpoensis</name>
    <dbReference type="NCBI Taxonomy" id="208199"/>
    <lineage>
        <taxon>Bacteria</taxon>
        <taxon>Bacillati</taxon>
        <taxon>Bacillota</taxon>
        <taxon>Bacilli</taxon>
        <taxon>Bacillales</taxon>
        <taxon>Guptibacillaceae</taxon>
        <taxon>Guptibacillus</taxon>
    </lineage>
</organism>
<dbReference type="SUPFAM" id="SSF53474">
    <property type="entry name" value="alpha/beta-Hydrolases"/>
    <property type="match status" value="2"/>
</dbReference>
<keyword evidence="7" id="KW-1185">Reference proteome</keyword>
<name>A0ABU0K168_9BACL</name>
<dbReference type="GeneID" id="301326791"/>
<dbReference type="Gene3D" id="3.40.50.1820">
    <property type="entry name" value="alpha/beta hydrolase"/>
    <property type="match status" value="1"/>
</dbReference>
<dbReference type="Pfam" id="PF10503">
    <property type="entry name" value="Esterase_PHB"/>
    <property type="match status" value="1"/>
</dbReference>
<dbReference type="InterPro" id="IPR029058">
    <property type="entry name" value="AB_hydrolase_fold"/>
</dbReference>
<evidence type="ECO:0000259" key="5">
    <source>
        <dbReference type="Pfam" id="PF13290"/>
    </source>
</evidence>
<feature type="signal peptide" evidence="4">
    <location>
        <begin position="1"/>
        <end position="28"/>
    </location>
</feature>
<protein>
    <submittedName>
        <fullName evidence="6">Poly(Hydroxyalkanoate) depolymerase family esterase</fullName>
    </submittedName>
</protein>
<dbReference type="Pfam" id="PF13290">
    <property type="entry name" value="CHB_HEX_C_1"/>
    <property type="match status" value="1"/>
</dbReference>
<dbReference type="EMBL" id="JAUSWM010000003">
    <property type="protein sequence ID" value="MDQ0483095.1"/>
    <property type="molecule type" value="Genomic_DNA"/>
</dbReference>
<dbReference type="InterPro" id="IPR010126">
    <property type="entry name" value="Esterase_phb"/>
</dbReference>